<dbReference type="SUPFAM" id="SSF56300">
    <property type="entry name" value="Metallo-dependent phosphatases"/>
    <property type="match status" value="1"/>
</dbReference>
<keyword evidence="3" id="KW-1185">Reference proteome</keyword>
<evidence type="ECO:0000313" key="2">
    <source>
        <dbReference type="EMBL" id="QKX55577.1"/>
    </source>
</evidence>
<dbReference type="AlphaFoldDB" id="A0A7H8QNN4"/>
<dbReference type="Gene3D" id="3.60.21.10">
    <property type="match status" value="1"/>
</dbReference>
<gene>
    <name evidence="2" type="ORF">TRUGW13939_02671</name>
</gene>
<protein>
    <recommendedName>
        <fullName evidence="1">Calcineurin-like phosphoesterase domain-containing protein</fullName>
    </recommendedName>
</protein>
<dbReference type="KEGG" id="trg:TRUGW13939_02671"/>
<dbReference type="EMBL" id="CP055899">
    <property type="protein sequence ID" value="QKX55577.1"/>
    <property type="molecule type" value="Genomic_DNA"/>
</dbReference>
<dbReference type="Proteomes" id="UP000509510">
    <property type="component" value="Chromosome II"/>
</dbReference>
<dbReference type="InterPro" id="IPR029052">
    <property type="entry name" value="Metallo-depent_PP-like"/>
</dbReference>
<organism evidence="2 3">
    <name type="scientific">Talaromyces rugulosus</name>
    <name type="common">Penicillium rugulosum</name>
    <dbReference type="NCBI Taxonomy" id="121627"/>
    <lineage>
        <taxon>Eukaryota</taxon>
        <taxon>Fungi</taxon>
        <taxon>Dikarya</taxon>
        <taxon>Ascomycota</taxon>
        <taxon>Pezizomycotina</taxon>
        <taxon>Eurotiomycetes</taxon>
        <taxon>Eurotiomycetidae</taxon>
        <taxon>Eurotiales</taxon>
        <taxon>Trichocomaceae</taxon>
        <taxon>Talaromyces</taxon>
        <taxon>Talaromyces sect. Islandici</taxon>
    </lineage>
</organism>
<dbReference type="OrthoDB" id="630188at2759"/>
<dbReference type="GO" id="GO:0016787">
    <property type="term" value="F:hydrolase activity"/>
    <property type="evidence" value="ECO:0007669"/>
    <property type="project" value="InterPro"/>
</dbReference>
<sequence length="304" mass="33677">MSLVETKFLIISDSHGQPLTSHPITEAVDVAIHCGDLTDESKIEEFKRTLQYLRELKADLKLVIAGNHDFTLDVPAFQKLIQNAIPPLEEELVQKTYGGYEEARHLMESAKSDNIIFLEEGTHTFNLRNGASLRVYASPFTPSTSGDWGFQYHPSQGRSFDIPENVDVVITHGPPLGVLDYTNSRQRAGCPNLFQDIARTKPRLHCFGHIHEAWGAKLVTWRETLSQTPSHFTDIDNSKSTVLGNVSQLNSARQNGDVACYSAGCSIQTPDQQTLFVNAALQGISGTNQVPWVIGVPLPKNLRV</sequence>
<dbReference type="PANTHER" id="PTHR12905:SF0">
    <property type="entry name" value="CALCINEURIN-LIKE PHOSPHOESTERASE DOMAIN-CONTAINING PROTEIN"/>
    <property type="match status" value="1"/>
</dbReference>
<accession>A0A7H8QNN4</accession>
<dbReference type="PANTHER" id="PTHR12905">
    <property type="entry name" value="METALLOPHOSPHOESTERASE"/>
    <property type="match status" value="1"/>
</dbReference>
<evidence type="ECO:0000259" key="1">
    <source>
        <dbReference type="Pfam" id="PF00149"/>
    </source>
</evidence>
<feature type="domain" description="Calcineurin-like phosphoesterase" evidence="1">
    <location>
        <begin position="7"/>
        <end position="212"/>
    </location>
</feature>
<evidence type="ECO:0000313" key="3">
    <source>
        <dbReference type="Proteomes" id="UP000509510"/>
    </source>
</evidence>
<reference evidence="3" key="1">
    <citation type="submission" date="2020-06" db="EMBL/GenBank/DDBJ databases">
        <title>A chromosome-scale genome assembly of Talaromyces rugulosus W13939.</title>
        <authorList>
            <person name="Wang B."/>
            <person name="Guo L."/>
            <person name="Ye K."/>
            <person name="Wang L."/>
        </authorList>
    </citation>
    <scope>NUCLEOTIDE SEQUENCE [LARGE SCALE GENOMIC DNA]</scope>
    <source>
        <strain evidence="3">W13939</strain>
    </source>
</reference>
<proteinExistence type="predicted"/>
<dbReference type="InterPro" id="IPR051693">
    <property type="entry name" value="UPF0046_metallophosphoest"/>
</dbReference>
<dbReference type="RefSeq" id="XP_035341755.1">
    <property type="nucleotide sequence ID" value="XM_035485862.1"/>
</dbReference>
<dbReference type="GeneID" id="55990178"/>
<dbReference type="InterPro" id="IPR004843">
    <property type="entry name" value="Calcineurin-like_PHP"/>
</dbReference>
<name>A0A7H8QNN4_TALRU</name>
<dbReference type="CDD" id="cd07379">
    <property type="entry name" value="MPP_239FB"/>
    <property type="match status" value="1"/>
</dbReference>
<dbReference type="Pfam" id="PF00149">
    <property type="entry name" value="Metallophos"/>
    <property type="match status" value="1"/>
</dbReference>